<comment type="similarity">
    <text evidence="2">Belongs to the peptidase S9A family.</text>
</comment>
<dbReference type="GO" id="GO:0070012">
    <property type="term" value="F:oligopeptidase activity"/>
    <property type="evidence" value="ECO:0007669"/>
    <property type="project" value="TreeGrafter"/>
</dbReference>
<dbReference type="InterPro" id="IPR051167">
    <property type="entry name" value="Prolyl_oligopep/macrocyclase"/>
</dbReference>
<evidence type="ECO:0000259" key="7">
    <source>
        <dbReference type="Pfam" id="PF00326"/>
    </source>
</evidence>
<dbReference type="Gene3D" id="3.40.50.1820">
    <property type="entry name" value="alpha/beta hydrolase"/>
    <property type="match status" value="1"/>
</dbReference>
<dbReference type="PANTHER" id="PTHR42881:SF2">
    <property type="entry name" value="PROLYL ENDOPEPTIDASE"/>
    <property type="match status" value="1"/>
</dbReference>
<accession>A0A0G0RJ94</accession>
<evidence type="ECO:0000256" key="6">
    <source>
        <dbReference type="ARBA" id="ARBA00022825"/>
    </source>
</evidence>
<name>A0A0G0RJ94_9BACT</name>
<sequence length="678" mass="78669">MNTPYTKREDVTEKIWDLEISDPYRWLEDSNNQETKRWIDLQNKYTDSYLRDSYFEKLSKKLTKNFDSVIFSTPHFTNGYYFYTERQKKENQPVLYVRQGLDGTPIKLIDPNNLNSDNNVSLDYWTVSKSGKYLAYGLSTNGTEMATLFIKDVGKNENLKEEIDNCRYSSISWLSDDSGFFYTRGLVNGTVPKNEEGLHQKIYFHKLGDDIKNDELIFGQNRPKEDMIGMTISLDDQYLAIKVGQNWVENDIYLYNIKTKETKPLIIGISASFYPLFLKNKIIFYTNHRADNYRIISISLSELDNPGPIEKWLDLVREKEYPLTSCRFSSNKILLEYLKNVCSEVIICDHDGREIDKIPLPTYSSVNSISTNRYEEEFFYSVTSFTFPSVIYRYDPIEDNYKKFREIENSINPDDYNIEQKWSKSKDGSMIPFFVIYKKDLKKDGKTPTILYGYGGFKNSVEPDFLKIWIPWLEKGGIYASANIRGGGEFGKKWHEDGIRDKKQNSFDDFISVAEYLVHEGYTNESNIGILGGSNGGLLVSAVAVQKPDLFKAVCSKVPLTDMVRFHNFGIAIRWVNEYGDPRNHEELKDILKWSPYHNIKKELTYPSFFFTTAENDKRVDPLHARKMAAYLQSINTKTLIFTDIKSGHGSGKPVQKMIETQALILSFFFKELNLKIS</sequence>
<keyword evidence="4" id="KW-0645">Protease</keyword>
<evidence type="ECO:0000256" key="3">
    <source>
        <dbReference type="ARBA" id="ARBA00011897"/>
    </source>
</evidence>
<dbReference type="EMBL" id="LBWQ01000011">
    <property type="protein sequence ID" value="KKR13697.1"/>
    <property type="molecule type" value="Genomic_DNA"/>
</dbReference>
<dbReference type="FunFam" id="3.40.50.1820:FF:000005">
    <property type="entry name" value="Prolyl endopeptidase"/>
    <property type="match status" value="1"/>
</dbReference>
<gene>
    <name evidence="9" type="ORF">UT40_C0011G0008</name>
</gene>
<evidence type="ECO:0000256" key="1">
    <source>
        <dbReference type="ARBA" id="ARBA00001070"/>
    </source>
</evidence>
<dbReference type="GO" id="GO:0004252">
    <property type="term" value="F:serine-type endopeptidase activity"/>
    <property type="evidence" value="ECO:0007669"/>
    <property type="project" value="UniProtKB-EC"/>
</dbReference>
<dbReference type="InterPro" id="IPR029058">
    <property type="entry name" value="AB_hydrolase_fold"/>
</dbReference>
<feature type="domain" description="Peptidase S9 prolyl oligopeptidase catalytic" evidence="7">
    <location>
        <begin position="472"/>
        <end position="674"/>
    </location>
</feature>
<evidence type="ECO:0000313" key="9">
    <source>
        <dbReference type="EMBL" id="KKR13697.1"/>
    </source>
</evidence>
<dbReference type="Pfam" id="PF02897">
    <property type="entry name" value="Peptidase_S9_N"/>
    <property type="match status" value="1"/>
</dbReference>
<dbReference type="EC" id="3.4.21.26" evidence="3"/>
<dbReference type="PATRIC" id="fig|1618551.3.peg.558"/>
<evidence type="ECO:0000256" key="2">
    <source>
        <dbReference type="ARBA" id="ARBA00005228"/>
    </source>
</evidence>
<dbReference type="SUPFAM" id="SSF53474">
    <property type="entry name" value="alpha/beta-Hydrolases"/>
    <property type="match status" value="1"/>
</dbReference>
<dbReference type="PRINTS" id="PR00862">
    <property type="entry name" value="PROLIGOPTASE"/>
</dbReference>
<evidence type="ECO:0000256" key="5">
    <source>
        <dbReference type="ARBA" id="ARBA00022801"/>
    </source>
</evidence>
<keyword evidence="6" id="KW-0720">Serine protease</keyword>
<dbReference type="InterPro" id="IPR002470">
    <property type="entry name" value="Peptidase_S9A"/>
</dbReference>
<dbReference type="InterPro" id="IPR023302">
    <property type="entry name" value="Pept_S9A_N"/>
</dbReference>
<proteinExistence type="inferred from homology"/>
<organism evidence="9 10">
    <name type="scientific">Candidatus Woesebacteria bacterium GW2011_GWA1_39_21b</name>
    <dbReference type="NCBI Taxonomy" id="1618551"/>
    <lineage>
        <taxon>Bacteria</taxon>
        <taxon>Candidatus Woeseibacteriota</taxon>
    </lineage>
</organism>
<reference evidence="9 10" key="1">
    <citation type="journal article" date="2015" name="Nature">
        <title>rRNA introns, odd ribosomes, and small enigmatic genomes across a large radiation of phyla.</title>
        <authorList>
            <person name="Brown C.T."/>
            <person name="Hug L.A."/>
            <person name="Thomas B.C."/>
            <person name="Sharon I."/>
            <person name="Castelle C.J."/>
            <person name="Singh A."/>
            <person name="Wilkins M.J."/>
            <person name="Williams K.H."/>
            <person name="Banfield J.F."/>
        </authorList>
    </citation>
    <scope>NUCLEOTIDE SEQUENCE [LARGE SCALE GENOMIC DNA]</scope>
</reference>
<dbReference type="SUPFAM" id="SSF50993">
    <property type="entry name" value="Peptidase/esterase 'gauge' domain"/>
    <property type="match status" value="1"/>
</dbReference>
<dbReference type="GO" id="GO:0006508">
    <property type="term" value="P:proteolysis"/>
    <property type="evidence" value="ECO:0007669"/>
    <property type="project" value="UniProtKB-KW"/>
</dbReference>
<comment type="caution">
    <text evidence="9">The sequence shown here is derived from an EMBL/GenBank/DDBJ whole genome shotgun (WGS) entry which is preliminary data.</text>
</comment>
<dbReference type="PANTHER" id="PTHR42881">
    <property type="entry name" value="PROLYL ENDOPEPTIDASE"/>
    <property type="match status" value="1"/>
</dbReference>
<protein>
    <recommendedName>
        <fullName evidence="3">prolyl oligopeptidase</fullName>
        <ecNumber evidence="3">3.4.21.26</ecNumber>
    </recommendedName>
</protein>
<evidence type="ECO:0000313" key="10">
    <source>
        <dbReference type="Proteomes" id="UP000034690"/>
    </source>
</evidence>
<dbReference type="InterPro" id="IPR001375">
    <property type="entry name" value="Peptidase_S9_cat"/>
</dbReference>
<dbReference type="Gene3D" id="2.130.10.120">
    <property type="entry name" value="Prolyl oligopeptidase, N-terminal domain"/>
    <property type="match status" value="1"/>
</dbReference>
<evidence type="ECO:0000256" key="4">
    <source>
        <dbReference type="ARBA" id="ARBA00022670"/>
    </source>
</evidence>
<dbReference type="GO" id="GO:0005829">
    <property type="term" value="C:cytosol"/>
    <property type="evidence" value="ECO:0007669"/>
    <property type="project" value="TreeGrafter"/>
</dbReference>
<feature type="domain" description="Peptidase S9A N-terminal" evidence="8">
    <location>
        <begin position="6"/>
        <end position="402"/>
    </location>
</feature>
<evidence type="ECO:0000259" key="8">
    <source>
        <dbReference type="Pfam" id="PF02897"/>
    </source>
</evidence>
<comment type="catalytic activity">
    <reaction evidence="1">
        <text>Hydrolysis of Pro-|-Xaa &gt;&gt; Ala-|-Xaa in oligopeptides.</text>
        <dbReference type="EC" id="3.4.21.26"/>
    </reaction>
</comment>
<dbReference type="Pfam" id="PF00326">
    <property type="entry name" value="Peptidase_S9"/>
    <property type="match status" value="1"/>
</dbReference>
<keyword evidence="5" id="KW-0378">Hydrolase</keyword>
<dbReference type="Proteomes" id="UP000034690">
    <property type="component" value="Unassembled WGS sequence"/>
</dbReference>
<dbReference type="AlphaFoldDB" id="A0A0G0RJ94"/>